<evidence type="ECO:0000313" key="2">
    <source>
        <dbReference type="Proteomes" id="UP000828251"/>
    </source>
</evidence>
<dbReference type="PANTHER" id="PTHR47723">
    <property type="entry name" value="OS05G0353850 PROTEIN"/>
    <property type="match status" value="1"/>
</dbReference>
<reference evidence="1 2" key="1">
    <citation type="journal article" date="2021" name="Plant Biotechnol. J.">
        <title>Multi-omics assisted identification of the key and species-specific regulatory components of drought-tolerant mechanisms in Gossypium stocksii.</title>
        <authorList>
            <person name="Yu D."/>
            <person name="Ke L."/>
            <person name="Zhang D."/>
            <person name="Wu Y."/>
            <person name="Sun Y."/>
            <person name="Mei J."/>
            <person name="Sun J."/>
            <person name="Sun Y."/>
        </authorList>
    </citation>
    <scope>NUCLEOTIDE SEQUENCE [LARGE SCALE GENOMIC DNA]</scope>
    <source>
        <strain evidence="2">cv. E1</strain>
        <tissue evidence="1">Leaf</tissue>
    </source>
</reference>
<dbReference type="AlphaFoldDB" id="A0A9D3WK50"/>
<dbReference type="InterPro" id="IPR053151">
    <property type="entry name" value="RNase_H-like"/>
</dbReference>
<sequence>MADDAHCMQCGETVKTTIHVVRDWAWTRSLNNYKCRDCLMYNTFLRDKWYPPEDGWVKLNTDGALSPQQHTTAIGGAFCDSRAGWLFGFAMRVGVYDILQIEAQVIHEGFSLA</sequence>
<name>A0A9D3WK50_9ROSI</name>
<dbReference type="PANTHER" id="PTHR47723:SF24">
    <property type="entry name" value="RNASE H TYPE-1 DOMAIN-CONTAINING PROTEIN"/>
    <property type="match status" value="1"/>
</dbReference>
<dbReference type="EMBL" id="JAIQCV010000001">
    <property type="protein sequence ID" value="KAH1129921.1"/>
    <property type="molecule type" value="Genomic_DNA"/>
</dbReference>
<proteinExistence type="predicted"/>
<accession>A0A9D3WK50</accession>
<comment type="caution">
    <text evidence="1">The sequence shown here is derived from an EMBL/GenBank/DDBJ whole genome shotgun (WGS) entry which is preliminary data.</text>
</comment>
<dbReference type="OrthoDB" id="1436788at2759"/>
<protein>
    <recommendedName>
        <fullName evidence="3">RNase H type-1 domain-containing protein</fullName>
    </recommendedName>
</protein>
<gene>
    <name evidence="1" type="ORF">J1N35_001299</name>
</gene>
<evidence type="ECO:0008006" key="3">
    <source>
        <dbReference type="Google" id="ProtNLM"/>
    </source>
</evidence>
<keyword evidence="2" id="KW-1185">Reference proteome</keyword>
<organism evidence="1 2">
    <name type="scientific">Gossypium stocksii</name>
    <dbReference type="NCBI Taxonomy" id="47602"/>
    <lineage>
        <taxon>Eukaryota</taxon>
        <taxon>Viridiplantae</taxon>
        <taxon>Streptophyta</taxon>
        <taxon>Embryophyta</taxon>
        <taxon>Tracheophyta</taxon>
        <taxon>Spermatophyta</taxon>
        <taxon>Magnoliopsida</taxon>
        <taxon>eudicotyledons</taxon>
        <taxon>Gunneridae</taxon>
        <taxon>Pentapetalae</taxon>
        <taxon>rosids</taxon>
        <taxon>malvids</taxon>
        <taxon>Malvales</taxon>
        <taxon>Malvaceae</taxon>
        <taxon>Malvoideae</taxon>
        <taxon>Gossypium</taxon>
    </lineage>
</organism>
<dbReference type="Proteomes" id="UP000828251">
    <property type="component" value="Unassembled WGS sequence"/>
</dbReference>
<evidence type="ECO:0000313" key="1">
    <source>
        <dbReference type="EMBL" id="KAH1129921.1"/>
    </source>
</evidence>